<name>A0A8K0WGS2_9HYPO</name>
<dbReference type="OrthoDB" id="10577918at2759"/>
<gene>
    <name evidence="1" type="ORF">BKA59DRAFT_504619</name>
</gene>
<keyword evidence="2" id="KW-1185">Reference proteome</keyword>
<evidence type="ECO:0000313" key="2">
    <source>
        <dbReference type="Proteomes" id="UP000813427"/>
    </source>
</evidence>
<evidence type="ECO:0000313" key="1">
    <source>
        <dbReference type="EMBL" id="KAH7261569.1"/>
    </source>
</evidence>
<sequence length="169" mass="18801">MPGSVIVEKRKLIENDLGSGNKSAIVNQIPAQKPRPLHIKHLAESLRNRPQQQAYRLVRMFQGLELVENGEPIPPDPGDPTNFATYSQQNTVGAPEVSEQPIGVDEEFASSNDPILIRREQTRLRVQRYRARQHKLRLEAAAATSDPLNAVGYTSQDDVLSGLQDITVD</sequence>
<comment type="caution">
    <text evidence="1">The sequence shown here is derived from an EMBL/GenBank/DDBJ whole genome shotgun (WGS) entry which is preliminary data.</text>
</comment>
<dbReference type="Proteomes" id="UP000813427">
    <property type="component" value="Unassembled WGS sequence"/>
</dbReference>
<reference evidence="1" key="1">
    <citation type="journal article" date="2021" name="Nat. Commun.">
        <title>Genetic determinants of endophytism in the Arabidopsis root mycobiome.</title>
        <authorList>
            <person name="Mesny F."/>
            <person name="Miyauchi S."/>
            <person name="Thiergart T."/>
            <person name="Pickel B."/>
            <person name="Atanasova L."/>
            <person name="Karlsson M."/>
            <person name="Huettel B."/>
            <person name="Barry K.W."/>
            <person name="Haridas S."/>
            <person name="Chen C."/>
            <person name="Bauer D."/>
            <person name="Andreopoulos W."/>
            <person name="Pangilinan J."/>
            <person name="LaButti K."/>
            <person name="Riley R."/>
            <person name="Lipzen A."/>
            <person name="Clum A."/>
            <person name="Drula E."/>
            <person name="Henrissat B."/>
            <person name="Kohler A."/>
            <person name="Grigoriev I.V."/>
            <person name="Martin F.M."/>
            <person name="Hacquard S."/>
        </authorList>
    </citation>
    <scope>NUCLEOTIDE SEQUENCE</scope>
    <source>
        <strain evidence="1">MPI-SDFR-AT-0068</strain>
    </source>
</reference>
<accession>A0A8K0WGS2</accession>
<protein>
    <submittedName>
        <fullName evidence="1">Uncharacterized protein</fullName>
    </submittedName>
</protein>
<dbReference type="AlphaFoldDB" id="A0A8K0WGS2"/>
<organism evidence="1 2">
    <name type="scientific">Fusarium tricinctum</name>
    <dbReference type="NCBI Taxonomy" id="61284"/>
    <lineage>
        <taxon>Eukaryota</taxon>
        <taxon>Fungi</taxon>
        <taxon>Dikarya</taxon>
        <taxon>Ascomycota</taxon>
        <taxon>Pezizomycotina</taxon>
        <taxon>Sordariomycetes</taxon>
        <taxon>Hypocreomycetidae</taxon>
        <taxon>Hypocreales</taxon>
        <taxon>Nectriaceae</taxon>
        <taxon>Fusarium</taxon>
        <taxon>Fusarium tricinctum species complex</taxon>
    </lineage>
</organism>
<proteinExistence type="predicted"/>
<dbReference type="EMBL" id="JAGPXF010000001">
    <property type="protein sequence ID" value="KAH7261569.1"/>
    <property type="molecule type" value="Genomic_DNA"/>
</dbReference>